<evidence type="ECO:0000313" key="5">
    <source>
        <dbReference type="Proteomes" id="UP000199411"/>
    </source>
</evidence>
<dbReference type="Gene3D" id="3.30.70.270">
    <property type="match status" value="1"/>
</dbReference>
<dbReference type="EC" id="2.7.7.65" evidence="1"/>
<dbReference type="InterPro" id="IPR043128">
    <property type="entry name" value="Rev_trsase/Diguanyl_cyclase"/>
</dbReference>
<gene>
    <name evidence="4" type="ORF">SAMN05660835_00056</name>
</gene>
<dbReference type="GO" id="GO:0052621">
    <property type="term" value="F:diguanylate cyclase activity"/>
    <property type="evidence" value="ECO:0007669"/>
    <property type="project" value="UniProtKB-EC"/>
</dbReference>
<protein>
    <recommendedName>
        <fullName evidence="1">diguanylate cyclase</fullName>
        <ecNumber evidence="1">2.7.7.65</ecNumber>
    </recommendedName>
</protein>
<dbReference type="SUPFAM" id="SSF55073">
    <property type="entry name" value="Nucleotide cyclase"/>
    <property type="match status" value="1"/>
</dbReference>
<dbReference type="NCBIfam" id="TIGR00254">
    <property type="entry name" value="GGDEF"/>
    <property type="match status" value="1"/>
</dbReference>
<dbReference type="InterPro" id="IPR000160">
    <property type="entry name" value="GGDEF_dom"/>
</dbReference>
<evidence type="ECO:0000256" key="2">
    <source>
        <dbReference type="ARBA" id="ARBA00034247"/>
    </source>
</evidence>
<feature type="domain" description="GGDEF" evidence="3">
    <location>
        <begin position="70"/>
        <end position="194"/>
    </location>
</feature>
<sequence>MQNQVDNYVQFLSRLCSEFEKRHANLNQYYAMVDNLIDMAYKDHLTKLYNRRYFEDALNKEICRFERYGHIFSLCMLDIDGFKQINDTYGHLKGDEVLKRFATFLTNNSRTSDIICRWGGDEFAVILPNTSFNKIEAYIKKFVYALKTQTDSLLIHATIGATSIRLNDNKESLIERADEALYIAKKEKKTYYVI</sequence>
<dbReference type="RefSeq" id="WP_092127334.1">
    <property type="nucleotide sequence ID" value="NZ_FMYU01000001.1"/>
</dbReference>
<dbReference type="InterPro" id="IPR029787">
    <property type="entry name" value="Nucleotide_cyclase"/>
</dbReference>
<dbReference type="FunFam" id="3.30.70.270:FF:000001">
    <property type="entry name" value="Diguanylate cyclase domain protein"/>
    <property type="match status" value="1"/>
</dbReference>
<organism evidence="4 5">
    <name type="scientific">Desulfurella multipotens</name>
    <dbReference type="NCBI Taxonomy" id="79269"/>
    <lineage>
        <taxon>Bacteria</taxon>
        <taxon>Pseudomonadati</taxon>
        <taxon>Campylobacterota</taxon>
        <taxon>Desulfurellia</taxon>
        <taxon>Desulfurellales</taxon>
        <taxon>Desulfurellaceae</taxon>
        <taxon>Desulfurella</taxon>
    </lineage>
</organism>
<evidence type="ECO:0000313" key="4">
    <source>
        <dbReference type="EMBL" id="SDB95996.1"/>
    </source>
</evidence>
<dbReference type="SMART" id="SM00267">
    <property type="entry name" value="GGDEF"/>
    <property type="match status" value="1"/>
</dbReference>
<proteinExistence type="predicted"/>
<name>A0A1G6HR72_9BACT</name>
<evidence type="ECO:0000259" key="3">
    <source>
        <dbReference type="PROSITE" id="PS50887"/>
    </source>
</evidence>
<dbReference type="InterPro" id="IPR050469">
    <property type="entry name" value="Diguanylate_Cyclase"/>
</dbReference>
<dbReference type="PANTHER" id="PTHR45138:SF9">
    <property type="entry name" value="DIGUANYLATE CYCLASE DGCM-RELATED"/>
    <property type="match status" value="1"/>
</dbReference>
<evidence type="ECO:0000256" key="1">
    <source>
        <dbReference type="ARBA" id="ARBA00012528"/>
    </source>
</evidence>
<keyword evidence="5" id="KW-1185">Reference proteome</keyword>
<dbReference type="PANTHER" id="PTHR45138">
    <property type="entry name" value="REGULATORY COMPONENTS OF SENSORY TRANSDUCTION SYSTEM"/>
    <property type="match status" value="1"/>
</dbReference>
<dbReference type="PROSITE" id="PS50887">
    <property type="entry name" value="GGDEF"/>
    <property type="match status" value="1"/>
</dbReference>
<dbReference type="Proteomes" id="UP000199411">
    <property type="component" value="Unassembled WGS sequence"/>
</dbReference>
<dbReference type="CDD" id="cd01949">
    <property type="entry name" value="GGDEF"/>
    <property type="match status" value="1"/>
</dbReference>
<reference evidence="5" key="1">
    <citation type="submission" date="2016-10" db="EMBL/GenBank/DDBJ databases">
        <authorList>
            <person name="Varghese N."/>
            <person name="Submissions S."/>
        </authorList>
    </citation>
    <scope>NUCLEOTIDE SEQUENCE [LARGE SCALE GENOMIC DNA]</scope>
    <source>
        <strain evidence="5">DSM 8415</strain>
    </source>
</reference>
<comment type="catalytic activity">
    <reaction evidence="2">
        <text>2 GTP = 3',3'-c-di-GMP + 2 diphosphate</text>
        <dbReference type="Rhea" id="RHEA:24898"/>
        <dbReference type="ChEBI" id="CHEBI:33019"/>
        <dbReference type="ChEBI" id="CHEBI:37565"/>
        <dbReference type="ChEBI" id="CHEBI:58805"/>
        <dbReference type="EC" id="2.7.7.65"/>
    </reaction>
</comment>
<dbReference type="OrthoDB" id="9805474at2"/>
<accession>A0A1G6HR72</accession>
<dbReference type="Pfam" id="PF00990">
    <property type="entry name" value="GGDEF"/>
    <property type="match status" value="1"/>
</dbReference>
<dbReference type="AlphaFoldDB" id="A0A1G6HR72"/>
<dbReference type="EMBL" id="FMYU01000001">
    <property type="protein sequence ID" value="SDB95996.1"/>
    <property type="molecule type" value="Genomic_DNA"/>
</dbReference>